<evidence type="ECO:0000256" key="4">
    <source>
        <dbReference type="SAM" id="MobiDB-lite"/>
    </source>
</evidence>
<organism evidence="5">
    <name type="scientific">Setaria yellow dwarf virus</name>
    <dbReference type="NCBI Taxonomy" id="2052913"/>
    <lineage>
        <taxon>Viruses</taxon>
        <taxon>Riboviria</taxon>
        <taxon>Orthornavirae</taxon>
        <taxon>Pisuviricota</taxon>
        <taxon>Pisoniviricetes</taxon>
        <taxon>Sobelivirales</taxon>
        <taxon>Solemoviridae</taxon>
        <taxon>Polerovirus</taxon>
    </lineage>
</organism>
<keyword evidence="2 5" id="KW-0167">Capsid protein</keyword>
<accession>A0A2Z5U3R2</accession>
<dbReference type="InterPro" id="IPR029053">
    <property type="entry name" value="Viral_coat"/>
</dbReference>
<evidence type="ECO:0000313" key="5">
    <source>
        <dbReference type="EMBL" id="BBB04670.1"/>
    </source>
</evidence>
<evidence type="ECO:0000256" key="1">
    <source>
        <dbReference type="ARBA" id="ARBA00004328"/>
    </source>
</evidence>
<dbReference type="SUPFAM" id="SSF88633">
    <property type="entry name" value="Positive stranded ssRNA viruses"/>
    <property type="match status" value="1"/>
</dbReference>
<feature type="region of interest" description="Disordered" evidence="4">
    <location>
        <begin position="1"/>
        <end position="24"/>
    </location>
</feature>
<dbReference type="GO" id="GO:0005198">
    <property type="term" value="F:structural molecule activity"/>
    <property type="evidence" value="ECO:0007669"/>
    <property type="project" value="InterPro"/>
</dbReference>
<name>A0A2Z5U3R2_9VIRU</name>
<reference evidence="5" key="1">
    <citation type="submission" date="2017-11" db="EMBL/GenBank/DDBJ databases">
        <title>Survey of virus infecting setaria italica in Korea.</title>
        <authorList>
            <person name="Yang H.J."/>
            <person name="Lee H.K."/>
            <person name="Min H.G."/>
            <person name="Lee D.S."/>
            <person name="Kim S.Y."/>
            <person name="Lee S.H."/>
        </authorList>
    </citation>
    <scope>NUCLEOTIDE SEQUENCE</scope>
    <source>
        <strain evidence="5">SY01</strain>
    </source>
</reference>
<comment type="subcellular location">
    <subcellularLocation>
        <location evidence="1">Virion</location>
    </subcellularLocation>
</comment>
<feature type="compositionally biased region" description="Basic residues" evidence="4">
    <location>
        <begin position="7"/>
        <end position="23"/>
    </location>
</feature>
<evidence type="ECO:0000256" key="2">
    <source>
        <dbReference type="ARBA" id="ARBA00022561"/>
    </source>
</evidence>
<protein>
    <submittedName>
        <fullName evidence="5">Coat protein</fullName>
    </submittedName>
</protein>
<sequence>MNTGAARRSRRNVRRRSNRRRSTRPVVMVRTTPRSRRVRRRGARVGGNAVRGLRGGSNRDVLTFTVDDLKANSSGILKFGPSLSQYPAFNNGLLKAYHEYKITSLTVQYNSCSSDATSGAIALEVDTSCSQTATGSKIVSFPVKRNATKVFPTQYIKGQNFMTTSADQFWLLYKGNGDGSLAGQFVCRFECQFQNPK</sequence>
<proteinExistence type="predicted"/>
<keyword evidence="3" id="KW-0946">Virion</keyword>
<evidence type="ECO:0000256" key="3">
    <source>
        <dbReference type="ARBA" id="ARBA00022844"/>
    </source>
</evidence>
<gene>
    <name evidence="5" type="primary">cp</name>
</gene>
<dbReference type="GO" id="GO:0019028">
    <property type="term" value="C:viral capsid"/>
    <property type="evidence" value="ECO:0007669"/>
    <property type="project" value="UniProtKB-KW"/>
</dbReference>
<dbReference type="InterPro" id="IPR001517">
    <property type="entry name" value="Luteo_coat"/>
</dbReference>
<dbReference type="PRINTS" id="PR00915">
    <property type="entry name" value="LUTEOGP1COAT"/>
</dbReference>
<dbReference type="EMBL" id="LC333290">
    <property type="protein sequence ID" value="BBB04670.1"/>
    <property type="molecule type" value="Genomic_RNA"/>
</dbReference>
<dbReference type="Pfam" id="PF00894">
    <property type="entry name" value="Luteo_coat"/>
    <property type="match status" value="1"/>
</dbReference>
<dbReference type="Gene3D" id="2.60.120.20">
    <property type="match status" value="1"/>
</dbReference>